<evidence type="ECO:0000259" key="7">
    <source>
        <dbReference type="PROSITE" id="PS00463"/>
    </source>
</evidence>
<dbReference type="InterPro" id="IPR036864">
    <property type="entry name" value="Zn2-C6_fun-type_DNA-bd_sf"/>
</dbReference>
<feature type="region of interest" description="Disordered" evidence="6">
    <location>
        <begin position="722"/>
        <end position="741"/>
    </location>
</feature>
<dbReference type="Proteomes" id="UP001055219">
    <property type="component" value="Unassembled WGS sequence"/>
</dbReference>
<feature type="domain" description="Zn(2)-C6 fungal-type" evidence="7">
    <location>
        <begin position="28"/>
        <end position="58"/>
    </location>
</feature>
<dbReference type="InterPro" id="IPR019240">
    <property type="entry name" value="DUF2196"/>
</dbReference>
<keyword evidence="9" id="KW-1185">Reference proteome</keyword>
<feature type="region of interest" description="Disordered" evidence="6">
    <location>
        <begin position="758"/>
        <end position="792"/>
    </location>
</feature>
<sequence>MAPPDLTPRPGTSSSNPADGSPAGYGRSCTNCSRAKCKCIFKSSVGSCERCHRLGKDCQPIAASRKRVEKRQTPSRTAQLEEKLDDLVSILRSSQGGSMAGIAGGRQPFPPMSAESSYPPPPTSRLDSLATAATATDPQGSNNAAAAAAYPAITKANNSNLNANYNESDDNSEPTPAEAELYLQKFRAWQQNLPFMVLPPTMDAAQLRQESPFLWLCIMNITSMSLPQMQALKERVRRELAETMVIRHEPSMDIIQGLIAYLSWSFMNSGPGWKPFLILFSQLAMSACYELGLTRSSAEEEHFARCFKAWVPRPPQVKLRTSEERRAIVSLWYLISIISTFIGKTDSLRWTNHMEECLEALDQGKEHIQDAILVSLVRIQLIADETHKLVIQDVLKGETFDYTPSYVYRKTLLSRLRILRESLGHVANSSYVVQAHLYATEVMINCLGFFKPSVPEAQRLDSMYSCLRAVRAWYDVWFSIPMTDIPGLPFALLVQLSHVQVALYRLSTSDDPAWDKEVLRNTADLLLVLDKIIERFEAMQTVYPMKTGKDDADSTLWCRATKIIKNIKASWEPALTQHYSSNNSNSNNSNPGYPTPNSQGHGVPVNGGGIPIGMGHTMDPNLPDTTAGMGNRGGGGGGCGARGGRSSRHSAPRLNGNVPGTHQVIPGASVWIVLKEDQPTGDQTHGIIAQVLTRGNHPRGIKVKLRDGQVGRVQRMGAPVTETAAPPQTTDRNEPPYSTMNATSATRFTHRYTDVRYEDNEDYASEPPPRSLADYLPDEPEPPTTQTNNNTTVTATCPICEAFEGDEIAVSHHVEREH</sequence>
<keyword evidence="5" id="KW-0539">Nucleus</keyword>
<dbReference type="Pfam" id="PF09962">
    <property type="entry name" value="DUF2196"/>
    <property type="match status" value="1"/>
</dbReference>
<evidence type="ECO:0000313" key="8">
    <source>
        <dbReference type="EMBL" id="KAI6779894.1"/>
    </source>
</evidence>
<feature type="region of interest" description="Disordered" evidence="6">
    <location>
        <begin position="96"/>
        <end position="127"/>
    </location>
</feature>
<comment type="caution">
    <text evidence="8">The sequence shown here is derived from an EMBL/GenBank/DDBJ whole genome shotgun (WGS) entry which is preliminary data.</text>
</comment>
<name>A0A9P9XYX5_9HYPO</name>
<evidence type="ECO:0000256" key="2">
    <source>
        <dbReference type="ARBA" id="ARBA00023015"/>
    </source>
</evidence>
<protein>
    <recommendedName>
        <fullName evidence="7">Zn(2)-C6 fungal-type domain-containing protein</fullName>
    </recommendedName>
</protein>
<organism evidence="8 9">
    <name type="scientific">Emericellopsis cladophorae</name>
    <dbReference type="NCBI Taxonomy" id="2686198"/>
    <lineage>
        <taxon>Eukaryota</taxon>
        <taxon>Fungi</taxon>
        <taxon>Dikarya</taxon>
        <taxon>Ascomycota</taxon>
        <taxon>Pezizomycotina</taxon>
        <taxon>Sordariomycetes</taxon>
        <taxon>Hypocreomycetidae</taxon>
        <taxon>Hypocreales</taxon>
        <taxon>Bionectriaceae</taxon>
        <taxon>Emericellopsis</taxon>
    </lineage>
</organism>
<feature type="region of interest" description="Disordered" evidence="6">
    <location>
        <begin position="578"/>
        <end position="602"/>
    </location>
</feature>
<accession>A0A9P9XYX5</accession>
<feature type="region of interest" description="Disordered" evidence="6">
    <location>
        <begin position="1"/>
        <end position="26"/>
    </location>
</feature>
<dbReference type="GeneID" id="75828498"/>
<keyword evidence="2" id="KW-0805">Transcription regulation</keyword>
<dbReference type="PROSITE" id="PS00463">
    <property type="entry name" value="ZN2_CY6_FUNGAL_1"/>
    <property type="match status" value="1"/>
</dbReference>
<dbReference type="PANTHER" id="PTHR31845:SF32">
    <property type="entry name" value="MISCELLANEOUS ZN(II)2CYS6 TRANSCRIPTION FACTOR (EUROFUNG)-RELATED"/>
    <property type="match status" value="1"/>
</dbReference>
<keyword evidence="3" id="KW-0238">DNA-binding</keyword>
<evidence type="ECO:0000256" key="5">
    <source>
        <dbReference type="ARBA" id="ARBA00023242"/>
    </source>
</evidence>
<dbReference type="CDD" id="cd12148">
    <property type="entry name" value="fungal_TF_MHR"/>
    <property type="match status" value="1"/>
</dbReference>
<gene>
    <name evidence="8" type="ORF">J7T54_001982</name>
</gene>
<dbReference type="InterPro" id="IPR051089">
    <property type="entry name" value="prtT"/>
</dbReference>
<dbReference type="GO" id="GO:0005634">
    <property type="term" value="C:nucleus"/>
    <property type="evidence" value="ECO:0007669"/>
    <property type="project" value="UniProtKB-SubCell"/>
</dbReference>
<comment type="subcellular location">
    <subcellularLocation>
        <location evidence="1">Nucleus</location>
    </subcellularLocation>
</comment>
<feature type="compositionally biased region" description="Gly residues" evidence="6">
    <location>
        <begin position="632"/>
        <end position="643"/>
    </location>
</feature>
<evidence type="ECO:0000313" key="9">
    <source>
        <dbReference type="Proteomes" id="UP001055219"/>
    </source>
</evidence>
<dbReference type="PANTHER" id="PTHR31845">
    <property type="entry name" value="FINGER DOMAIN PROTEIN, PUTATIVE-RELATED"/>
    <property type="match status" value="1"/>
</dbReference>
<dbReference type="NCBIfam" id="TIGR03833">
    <property type="entry name" value="YwbE family protein"/>
    <property type="match status" value="1"/>
</dbReference>
<dbReference type="GO" id="GO:0008270">
    <property type="term" value="F:zinc ion binding"/>
    <property type="evidence" value="ECO:0007669"/>
    <property type="project" value="InterPro"/>
</dbReference>
<feature type="compositionally biased region" description="Low complexity" evidence="6">
    <location>
        <begin position="580"/>
        <end position="590"/>
    </location>
</feature>
<dbReference type="RefSeq" id="XP_051360750.1">
    <property type="nucleotide sequence ID" value="XM_051508140.1"/>
</dbReference>
<dbReference type="GO" id="GO:0000976">
    <property type="term" value="F:transcription cis-regulatory region binding"/>
    <property type="evidence" value="ECO:0007669"/>
    <property type="project" value="TreeGrafter"/>
</dbReference>
<keyword evidence="4" id="KW-0804">Transcription</keyword>
<dbReference type="GO" id="GO:0000981">
    <property type="term" value="F:DNA-binding transcription factor activity, RNA polymerase II-specific"/>
    <property type="evidence" value="ECO:0007669"/>
    <property type="project" value="InterPro"/>
</dbReference>
<dbReference type="Gene3D" id="4.10.240.10">
    <property type="entry name" value="Zn(2)-C6 fungal-type DNA-binding domain"/>
    <property type="match status" value="1"/>
</dbReference>
<reference evidence="8" key="2">
    <citation type="submission" date="2022-07" db="EMBL/GenBank/DDBJ databases">
        <authorList>
            <person name="Goncalves M.F.M."/>
            <person name="Hilario S."/>
            <person name="Van De Peer Y."/>
            <person name="Esteves A.C."/>
            <person name="Alves A."/>
        </authorList>
    </citation>
    <scope>NUCLEOTIDE SEQUENCE</scope>
    <source>
        <strain evidence="8">MUM 19.33</strain>
    </source>
</reference>
<dbReference type="InterPro" id="IPR001138">
    <property type="entry name" value="Zn2Cys6_DnaBD"/>
</dbReference>
<reference evidence="8" key="1">
    <citation type="journal article" date="2021" name="J Fungi (Basel)">
        <title>Genomic and Metabolomic Analyses of the Marine Fungus Emericellopsis cladophorae: Insights into Saltwater Adaptability Mechanisms and Its Biosynthetic Potential.</title>
        <authorList>
            <person name="Goncalves M.F.M."/>
            <person name="Hilario S."/>
            <person name="Van de Peer Y."/>
            <person name="Esteves A.C."/>
            <person name="Alves A."/>
        </authorList>
    </citation>
    <scope>NUCLEOTIDE SEQUENCE</scope>
    <source>
        <strain evidence="8">MUM 19.33</strain>
    </source>
</reference>
<feature type="region of interest" description="Disordered" evidence="6">
    <location>
        <begin position="632"/>
        <end position="661"/>
    </location>
</feature>
<proteinExistence type="predicted"/>
<evidence type="ECO:0000256" key="1">
    <source>
        <dbReference type="ARBA" id="ARBA00004123"/>
    </source>
</evidence>
<dbReference type="AlphaFoldDB" id="A0A9P9XYX5"/>
<evidence type="ECO:0000256" key="3">
    <source>
        <dbReference type="ARBA" id="ARBA00023125"/>
    </source>
</evidence>
<evidence type="ECO:0000256" key="4">
    <source>
        <dbReference type="ARBA" id="ARBA00023163"/>
    </source>
</evidence>
<dbReference type="OrthoDB" id="5226580at2759"/>
<dbReference type="SUPFAM" id="SSF57701">
    <property type="entry name" value="Zn2/Cys6 DNA-binding domain"/>
    <property type="match status" value="1"/>
</dbReference>
<dbReference type="EMBL" id="JAGIXG020000040">
    <property type="protein sequence ID" value="KAI6779894.1"/>
    <property type="molecule type" value="Genomic_DNA"/>
</dbReference>
<evidence type="ECO:0000256" key="6">
    <source>
        <dbReference type="SAM" id="MobiDB-lite"/>
    </source>
</evidence>
<feature type="compositionally biased region" description="Polar residues" evidence="6">
    <location>
        <begin position="726"/>
        <end position="741"/>
    </location>
</feature>